<dbReference type="Proteomes" id="UP000190016">
    <property type="component" value="Unassembled WGS sequence"/>
</dbReference>
<name>A0ABX3N7X3_9FLAO</name>
<evidence type="ECO:0000313" key="1">
    <source>
        <dbReference type="EMBL" id="OPB88506.1"/>
    </source>
</evidence>
<accession>A0ABX3N7X3</accession>
<protein>
    <recommendedName>
        <fullName evidence="3">Transposase</fullName>
    </recommendedName>
</protein>
<evidence type="ECO:0008006" key="3">
    <source>
        <dbReference type="Google" id="ProtNLM"/>
    </source>
</evidence>
<reference evidence="1 2" key="1">
    <citation type="submission" date="2016-07" db="EMBL/GenBank/DDBJ databases">
        <title>Revisiting the Taxonomy of the Elizabethkingia Genus based on Whole-Genome Sequencing, Optical Mapping, and MALDI-TOF.</title>
        <authorList>
            <person name="Nicholson A.C."/>
        </authorList>
    </citation>
    <scope>NUCLEOTIDE SEQUENCE [LARGE SCALE GENOMIC DNA]</scope>
    <source>
        <strain evidence="1 2">C1558</strain>
    </source>
</reference>
<gene>
    <name evidence="1" type="ORF">BB021_08120</name>
</gene>
<proteinExistence type="predicted"/>
<dbReference type="EMBL" id="MBDS01000015">
    <property type="protein sequence ID" value="OPB88506.1"/>
    <property type="molecule type" value="Genomic_DNA"/>
</dbReference>
<evidence type="ECO:0000313" key="2">
    <source>
        <dbReference type="Proteomes" id="UP000190016"/>
    </source>
</evidence>
<comment type="caution">
    <text evidence="1">The sequence shown here is derived from an EMBL/GenBank/DDBJ whole genome shotgun (WGS) entry which is preliminary data.</text>
</comment>
<keyword evidence="2" id="KW-1185">Reference proteome</keyword>
<organism evidence="1 2">
    <name type="scientific">Elizabethkingia ursingii</name>
    <dbReference type="NCBI Taxonomy" id="1756150"/>
    <lineage>
        <taxon>Bacteria</taxon>
        <taxon>Pseudomonadati</taxon>
        <taxon>Bacteroidota</taxon>
        <taxon>Flavobacteriia</taxon>
        <taxon>Flavobacteriales</taxon>
        <taxon>Weeksellaceae</taxon>
        <taxon>Elizabethkingia</taxon>
    </lineage>
</organism>
<sequence length="97" mass="11204">MESIVNSTSPKSWKRNNILNSQQSYKTCLGILSLSKKIGSVRLDNACKRALGYEKYNLTMIKSILERGLDNLTDDDEFFEEKKLPKHKNIRGGKYYQ</sequence>